<keyword evidence="2" id="KW-1185">Reference proteome</keyword>
<dbReference type="AlphaFoldDB" id="A0A1I7TBI8"/>
<dbReference type="STRING" id="1561998.A0A1I7TBI8"/>
<name>A0A1I7TBI8_9PELO</name>
<protein>
    <submittedName>
        <fullName evidence="3">Uncharacterized protein</fullName>
    </submittedName>
</protein>
<feature type="chain" id="PRO_5009307297" evidence="1">
    <location>
        <begin position="17"/>
        <end position="105"/>
    </location>
</feature>
<evidence type="ECO:0000256" key="1">
    <source>
        <dbReference type="SAM" id="SignalP"/>
    </source>
</evidence>
<dbReference type="eggNOG" id="KOG3525">
    <property type="taxonomic scope" value="Eukaryota"/>
</dbReference>
<sequence length="105" mass="12459">MNFFLFLTLFIPLIVSDDFEEGVFLARITSIDENDARRIGRRHGFEAERKLQSYDDVYIGRRLQRRRKRGIEDDIVAEMLLIQQVQFIEKLHGFRRPTAHGLHLS</sequence>
<reference evidence="3" key="1">
    <citation type="submission" date="2016-11" db="UniProtKB">
        <authorList>
            <consortium name="WormBaseParasite"/>
        </authorList>
    </citation>
    <scope>IDENTIFICATION</scope>
</reference>
<dbReference type="WBParaSite" id="Csp11.Scaffold572.g4324.t1">
    <property type="protein sequence ID" value="Csp11.Scaffold572.g4324.t1"/>
    <property type="gene ID" value="Csp11.Scaffold572.g4324"/>
</dbReference>
<accession>A0A1I7TBI8</accession>
<proteinExistence type="predicted"/>
<evidence type="ECO:0000313" key="2">
    <source>
        <dbReference type="Proteomes" id="UP000095282"/>
    </source>
</evidence>
<organism evidence="2 3">
    <name type="scientific">Caenorhabditis tropicalis</name>
    <dbReference type="NCBI Taxonomy" id="1561998"/>
    <lineage>
        <taxon>Eukaryota</taxon>
        <taxon>Metazoa</taxon>
        <taxon>Ecdysozoa</taxon>
        <taxon>Nematoda</taxon>
        <taxon>Chromadorea</taxon>
        <taxon>Rhabditida</taxon>
        <taxon>Rhabditina</taxon>
        <taxon>Rhabditomorpha</taxon>
        <taxon>Rhabditoidea</taxon>
        <taxon>Rhabditidae</taxon>
        <taxon>Peloderinae</taxon>
        <taxon>Caenorhabditis</taxon>
    </lineage>
</organism>
<keyword evidence="1" id="KW-0732">Signal</keyword>
<evidence type="ECO:0000313" key="3">
    <source>
        <dbReference type="WBParaSite" id="Csp11.Scaffold572.g4324.t1"/>
    </source>
</evidence>
<feature type="signal peptide" evidence="1">
    <location>
        <begin position="1"/>
        <end position="16"/>
    </location>
</feature>
<dbReference type="Proteomes" id="UP000095282">
    <property type="component" value="Unplaced"/>
</dbReference>